<reference evidence="1 2" key="1">
    <citation type="journal article" date="2019" name="Environ. Microbiol.">
        <title>At the nexus of three kingdoms: the genome of the mycorrhizal fungus Gigaspora margarita provides insights into plant, endobacterial and fungal interactions.</title>
        <authorList>
            <person name="Venice F."/>
            <person name="Ghignone S."/>
            <person name="Salvioli di Fossalunga A."/>
            <person name="Amselem J."/>
            <person name="Novero M."/>
            <person name="Xianan X."/>
            <person name="Sedzielewska Toro K."/>
            <person name="Morin E."/>
            <person name="Lipzen A."/>
            <person name="Grigoriev I.V."/>
            <person name="Henrissat B."/>
            <person name="Martin F.M."/>
            <person name="Bonfante P."/>
        </authorList>
    </citation>
    <scope>NUCLEOTIDE SEQUENCE [LARGE SCALE GENOMIC DNA]</scope>
    <source>
        <strain evidence="1 2">BEG34</strain>
    </source>
</reference>
<evidence type="ECO:0000313" key="2">
    <source>
        <dbReference type="Proteomes" id="UP000439903"/>
    </source>
</evidence>
<sequence>MPAKLTTICYVYSCTERIIQEYTVKDITGIVKLKDDKDDELSNIIYLNIKAFIPLNDSSNNFIEAFQTGDVIYLKGKFVARDSYYTVSATSIKVLEFDFEDMPALGINVTIVGITTQIVQNTGNDLTLEFYVKEKVGNREPSNFWVETKHNANNKYLSNKTVTINQNVRSTTAILVRTITYQRENEATAGKHIVLLEDISMINMNRNNSSA</sequence>
<proteinExistence type="predicted"/>
<dbReference type="EMBL" id="WTPW01003754">
    <property type="protein sequence ID" value="KAF0333104.1"/>
    <property type="molecule type" value="Genomic_DNA"/>
</dbReference>
<dbReference type="AlphaFoldDB" id="A0A8H3WT97"/>
<gene>
    <name evidence="1" type="ORF">F8M41_016897</name>
</gene>
<protein>
    <submittedName>
        <fullName evidence="1">Uncharacterized protein</fullName>
    </submittedName>
</protein>
<organism evidence="1 2">
    <name type="scientific">Gigaspora margarita</name>
    <dbReference type="NCBI Taxonomy" id="4874"/>
    <lineage>
        <taxon>Eukaryota</taxon>
        <taxon>Fungi</taxon>
        <taxon>Fungi incertae sedis</taxon>
        <taxon>Mucoromycota</taxon>
        <taxon>Glomeromycotina</taxon>
        <taxon>Glomeromycetes</taxon>
        <taxon>Diversisporales</taxon>
        <taxon>Gigasporaceae</taxon>
        <taxon>Gigaspora</taxon>
    </lineage>
</organism>
<accession>A0A8H3WT97</accession>
<name>A0A8H3WT97_GIGMA</name>
<evidence type="ECO:0000313" key="1">
    <source>
        <dbReference type="EMBL" id="KAF0333104.1"/>
    </source>
</evidence>
<dbReference type="Proteomes" id="UP000439903">
    <property type="component" value="Unassembled WGS sequence"/>
</dbReference>
<keyword evidence="2" id="KW-1185">Reference proteome</keyword>
<comment type="caution">
    <text evidence="1">The sequence shown here is derived from an EMBL/GenBank/DDBJ whole genome shotgun (WGS) entry which is preliminary data.</text>
</comment>